<dbReference type="Gene3D" id="3.90.226.10">
    <property type="entry name" value="2-enoyl-CoA Hydratase, Chain A, domain 1"/>
    <property type="match status" value="1"/>
</dbReference>
<comment type="subcellular location">
    <subcellularLocation>
        <location evidence="1">Peroxisome</location>
    </subcellularLocation>
</comment>
<dbReference type="PANTHER" id="PTHR43684">
    <property type="match status" value="1"/>
</dbReference>
<dbReference type="Proteomes" id="UP000243413">
    <property type="component" value="Chromosome I"/>
</dbReference>
<dbReference type="InterPro" id="IPR051053">
    <property type="entry name" value="ECH/Chromodomain_protein"/>
</dbReference>
<evidence type="ECO:0000256" key="1">
    <source>
        <dbReference type="ARBA" id="ARBA00004275"/>
    </source>
</evidence>
<sequence length="256" mass="27337">MSEHVLIERNSGVLTLTMNRADKKNALTQNMYGAMADAIKAAQEDTQVRAVVIQGSDSCFTSGNDVSDFVNSPRSDTKSPVYHFLRAICHAEKPLIAAVNGPAVGVGVTMLLHCDLVFVADNARLKMPFVNLGLCPEAGSSFLLPRLLGHLRAAELLLLGDEISGQRATEIGLANRALPAGAAVLQAAQEAAQRISEQPPGSVKLTKQLIKQGVAQIAEQTMDAEGDHFTQLLAGPEAREALTAFLEKRKPVFANN</sequence>
<accession>A0A1H1PUJ1</accession>
<dbReference type="Pfam" id="PF00378">
    <property type="entry name" value="ECH_1"/>
    <property type="match status" value="1"/>
</dbReference>
<keyword evidence="2" id="KW-0576">Peroxisome</keyword>
<dbReference type="InterPro" id="IPR001753">
    <property type="entry name" value="Enoyl-CoA_hydra/iso"/>
</dbReference>
<dbReference type="EMBL" id="LT629763">
    <property type="protein sequence ID" value="SDS14687.1"/>
    <property type="molecule type" value="Genomic_DNA"/>
</dbReference>
<dbReference type="InterPro" id="IPR029045">
    <property type="entry name" value="ClpP/crotonase-like_dom_sf"/>
</dbReference>
<dbReference type="STRING" id="472181.SAMN05216271_1264"/>
<dbReference type="OrthoDB" id="9797151at2"/>
<dbReference type="GO" id="GO:0004165">
    <property type="term" value="F:delta(3)-delta(2)-enoyl-CoA isomerase activity"/>
    <property type="evidence" value="ECO:0007669"/>
    <property type="project" value="UniProtKB-ARBA"/>
</dbReference>
<evidence type="ECO:0000313" key="5">
    <source>
        <dbReference type="Proteomes" id="UP000243413"/>
    </source>
</evidence>
<organism evidence="4 5">
    <name type="scientific">Halopseudomonas sabulinigri</name>
    <dbReference type="NCBI Taxonomy" id="472181"/>
    <lineage>
        <taxon>Bacteria</taxon>
        <taxon>Pseudomonadati</taxon>
        <taxon>Pseudomonadota</taxon>
        <taxon>Gammaproteobacteria</taxon>
        <taxon>Pseudomonadales</taxon>
        <taxon>Pseudomonadaceae</taxon>
        <taxon>Halopseudomonas</taxon>
    </lineage>
</organism>
<protein>
    <submittedName>
        <fullName evidence="4">Enoyl-CoA hydratase/carnithine racemase</fullName>
    </submittedName>
</protein>
<evidence type="ECO:0000256" key="2">
    <source>
        <dbReference type="ARBA" id="ARBA00023140"/>
    </source>
</evidence>
<proteinExistence type="predicted"/>
<keyword evidence="3" id="KW-0413">Isomerase</keyword>
<dbReference type="SUPFAM" id="SSF52096">
    <property type="entry name" value="ClpP/crotonase"/>
    <property type="match status" value="1"/>
</dbReference>
<evidence type="ECO:0000256" key="3">
    <source>
        <dbReference type="ARBA" id="ARBA00023235"/>
    </source>
</evidence>
<gene>
    <name evidence="4" type="ORF">SAMN05216271_1264</name>
</gene>
<dbReference type="PANTHER" id="PTHR43684:SF1">
    <property type="entry name" value="ENOYL-COA DELTA ISOMERASE 2"/>
    <property type="match status" value="1"/>
</dbReference>
<dbReference type="CDD" id="cd06558">
    <property type="entry name" value="crotonase-like"/>
    <property type="match status" value="1"/>
</dbReference>
<reference evidence="5" key="1">
    <citation type="submission" date="2016-10" db="EMBL/GenBank/DDBJ databases">
        <authorList>
            <person name="Varghese N."/>
            <person name="Submissions S."/>
        </authorList>
    </citation>
    <scope>NUCLEOTIDE SEQUENCE [LARGE SCALE GENOMIC DNA]</scope>
    <source>
        <strain evidence="5">JCM 14963</strain>
    </source>
</reference>
<dbReference type="RefSeq" id="WP_092284881.1">
    <property type="nucleotide sequence ID" value="NZ_LT629763.1"/>
</dbReference>
<dbReference type="AlphaFoldDB" id="A0A1H1PUJ1"/>
<name>A0A1H1PUJ1_9GAMM</name>
<evidence type="ECO:0000313" key="4">
    <source>
        <dbReference type="EMBL" id="SDS14687.1"/>
    </source>
</evidence>